<comment type="caution">
    <text evidence="1">The sequence shown here is derived from an EMBL/GenBank/DDBJ whole genome shotgun (WGS) entry which is preliminary data.</text>
</comment>
<evidence type="ECO:0000313" key="1">
    <source>
        <dbReference type="EMBL" id="GIX96938.1"/>
    </source>
</evidence>
<protein>
    <submittedName>
        <fullName evidence="1">Uncharacterized protein</fullName>
    </submittedName>
</protein>
<name>A0AAV4PKV5_CAEEX</name>
<dbReference type="EMBL" id="BPLR01004716">
    <property type="protein sequence ID" value="GIX96938.1"/>
    <property type="molecule type" value="Genomic_DNA"/>
</dbReference>
<dbReference type="Proteomes" id="UP001054945">
    <property type="component" value="Unassembled WGS sequence"/>
</dbReference>
<sequence>MLRRGIRKFTQNHWNERLQLLLQVPEDDSFLKELIDLNKKQYKVPILKEPNSAVTDNQKMSSLLPVFRSTGFVTVYDSAIAVQSTNIQILAKTFQSYITNLVTWLIKWKILPNANKTDAVFFTRKT</sequence>
<accession>A0AAV4PKV5</accession>
<reference evidence="1 2" key="1">
    <citation type="submission" date="2021-06" db="EMBL/GenBank/DDBJ databases">
        <title>Caerostris extrusa draft genome.</title>
        <authorList>
            <person name="Kono N."/>
            <person name="Arakawa K."/>
        </authorList>
    </citation>
    <scope>NUCLEOTIDE SEQUENCE [LARGE SCALE GENOMIC DNA]</scope>
</reference>
<keyword evidence="2" id="KW-1185">Reference proteome</keyword>
<dbReference type="AlphaFoldDB" id="A0AAV4PKV5"/>
<organism evidence="1 2">
    <name type="scientific">Caerostris extrusa</name>
    <name type="common">Bark spider</name>
    <name type="synonym">Caerostris bankana</name>
    <dbReference type="NCBI Taxonomy" id="172846"/>
    <lineage>
        <taxon>Eukaryota</taxon>
        <taxon>Metazoa</taxon>
        <taxon>Ecdysozoa</taxon>
        <taxon>Arthropoda</taxon>
        <taxon>Chelicerata</taxon>
        <taxon>Arachnida</taxon>
        <taxon>Araneae</taxon>
        <taxon>Araneomorphae</taxon>
        <taxon>Entelegynae</taxon>
        <taxon>Araneoidea</taxon>
        <taxon>Araneidae</taxon>
        <taxon>Caerostris</taxon>
    </lineage>
</organism>
<evidence type="ECO:0000313" key="2">
    <source>
        <dbReference type="Proteomes" id="UP001054945"/>
    </source>
</evidence>
<gene>
    <name evidence="1" type="ORF">CEXT_402441</name>
</gene>
<proteinExistence type="predicted"/>